<gene>
    <name evidence="3" type="ORF">AK812_SmicGene5880</name>
</gene>
<name>A0A1Q9ESG8_SYMMI</name>
<proteinExistence type="predicted"/>
<dbReference type="InterPro" id="IPR051553">
    <property type="entry name" value="Ran_GTPase-activating"/>
</dbReference>
<evidence type="ECO:0000256" key="2">
    <source>
        <dbReference type="SAM" id="SignalP"/>
    </source>
</evidence>
<dbReference type="EMBL" id="LSRX01000079">
    <property type="protein sequence ID" value="OLQ10375.1"/>
    <property type="molecule type" value="Genomic_DNA"/>
</dbReference>
<dbReference type="Gene3D" id="2.130.10.30">
    <property type="entry name" value="Regulator of chromosome condensation 1/beta-lactamase-inhibitor protein II"/>
    <property type="match status" value="2"/>
</dbReference>
<dbReference type="PANTHER" id="PTHR45982">
    <property type="entry name" value="REGULATOR OF CHROMOSOME CONDENSATION"/>
    <property type="match status" value="1"/>
</dbReference>
<reference evidence="3 4" key="1">
    <citation type="submission" date="2016-02" db="EMBL/GenBank/DDBJ databases">
        <title>Genome analysis of coral dinoflagellate symbionts highlights evolutionary adaptations to a symbiotic lifestyle.</title>
        <authorList>
            <person name="Aranda M."/>
            <person name="Li Y."/>
            <person name="Liew Y.J."/>
            <person name="Baumgarten S."/>
            <person name="Simakov O."/>
            <person name="Wilson M."/>
            <person name="Piel J."/>
            <person name="Ashoor H."/>
            <person name="Bougouffa S."/>
            <person name="Bajic V.B."/>
            <person name="Ryu T."/>
            <person name="Ravasi T."/>
            <person name="Bayer T."/>
            <person name="Micklem G."/>
            <person name="Kim H."/>
            <person name="Bhak J."/>
            <person name="Lajeunesse T.C."/>
            <person name="Voolstra C.R."/>
        </authorList>
    </citation>
    <scope>NUCLEOTIDE SEQUENCE [LARGE SCALE GENOMIC DNA]</scope>
    <source>
        <strain evidence="3 4">CCMP2467</strain>
    </source>
</reference>
<sequence length="1275" mass="138108">MAITVNVLLLSGRAVHITAAPDSSVFLVQSQAQKAFQLQIERLLAGDRILTPGRTLKEEQVADGTVLTAVIRPDRLFSCRWSSAFTLVRSDGSVVTWGDPDRGGDSSRVQAQLQDIDTVLGAEYTQAALLLDGTVVMWGSSGWHGEHESLQQVRKLEVFPHGLAAIKFDSSVILLGRTRSMAAPPPLGNVRQIAACQGSMSGAYAAVLHDGRVRTWGCPKLGGSSSEVESELYCVREIKACSSTFAGAFAAIREDGRVITWGSRTYGGDSTAVREQLHDVTDVVSTCFAFAAVKKDGNVVCWGAPEFGGDCVSVQEELHGVKYVCATSGAFAALCRDGSVSTWGCQQFGGDCSGVKAKLSAVRDVVASGAAFAALRSDGTVVTWGHVPAGGDSSSAQARLTNVRQIVASAYAFAALRSDGEVVTWGQKDWGGALACNWEEWTADPRLVTWTLTGLAKKRRLATALLVLQSMRHGLLEVNIFHVTAVMSAGRATHRWATSLVSLRHWCDRGLAANTVARNAAVAAAALGDWRFAQALASEACKQGSVDHVTLGSAMAALSWTKALSLLAQSPVLLRKPLDPICLRTAMTSCEKSSGWEQTLHIFRHFHGRPGDIGAASFNPAISACEKGLQWQLSFRILGMAGECRWKPSDVSWAAVASACEKAGPWQRALHILGGSQRSGLWLFSSAMSACMHAGVASWCRALQLLSREGSREMRRTQRLPSSVIALNTAMLACLRSGLSEQVLRLFGDVKRQSLQPTSLTLSHVADALSHSPTETVPLLVRLRDDFMSDARARLREWRKVGSEVERTVWWALRCPAMAVRALVGVLLLQQSIAIQMHEHEDHHKSGAHRPTCKQACLPNCPASSRTGVPCMPVADTWPYKSNESWRVELGERILMAAHPNQEATESACGGFKLFGDSAWCLAAFKGDYGKLGLSFGIEERDLWSETMSNDFHMPTKLYDCFQNPKSSPALAMIAPNAKGSCAGNPHHCYETHYDSFRVCLGPKHETVNQRQYTSLAELLAGRGEMSTHLKIDVEGSEWSVLEDLLKNEEDMKKIRTLDMEVHFGFGAASEAAHNKGSKKDQLQREVGIFEQLASHFAVTGTNIETNADGWQPAQSCPKQQCEEPFVHTAGGVPVNQFAISFVNHAHLRRGIPSPDAIAAAHHSLAADHAEDQMEDHAEADAEDHMEDHAEADAVAEDHAEADAVAEDHMQDHAEADAEDHAEADAVAEDHMQDHAEADVEDHAQVDAEDHAADHMQDHAEEHSGDHADDDEDTA</sequence>
<dbReference type="AlphaFoldDB" id="A0A1Q9ESG8"/>
<evidence type="ECO:0000313" key="4">
    <source>
        <dbReference type="Proteomes" id="UP000186817"/>
    </source>
</evidence>
<evidence type="ECO:0000256" key="1">
    <source>
        <dbReference type="SAM" id="MobiDB-lite"/>
    </source>
</evidence>
<keyword evidence="4" id="KW-1185">Reference proteome</keyword>
<dbReference type="PANTHER" id="PTHR45982:SF1">
    <property type="entry name" value="REGULATOR OF CHROMOSOME CONDENSATION"/>
    <property type="match status" value="1"/>
</dbReference>
<feature type="compositionally biased region" description="Basic and acidic residues" evidence="1">
    <location>
        <begin position="1229"/>
        <end position="1267"/>
    </location>
</feature>
<dbReference type="InterPro" id="IPR009091">
    <property type="entry name" value="RCC1/BLIP-II"/>
</dbReference>
<feature type="signal peptide" evidence="2">
    <location>
        <begin position="1"/>
        <end position="19"/>
    </location>
</feature>
<comment type="caution">
    <text evidence="3">The sequence shown here is derived from an EMBL/GenBank/DDBJ whole genome shotgun (WGS) entry which is preliminary data.</text>
</comment>
<feature type="chain" id="PRO_5012367358" evidence="2">
    <location>
        <begin position="20"/>
        <end position="1275"/>
    </location>
</feature>
<feature type="region of interest" description="Disordered" evidence="1">
    <location>
        <begin position="1229"/>
        <end position="1275"/>
    </location>
</feature>
<dbReference type="SUPFAM" id="SSF50985">
    <property type="entry name" value="RCC1/BLIP-II"/>
    <property type="match status" value="2"/>
</dbReference>
<dbReference type="Proteomes" id="UP000186817">
    <property type="component" value="Unassembled WGS sequence"/>
</dbReference>
<protein>
    <submittedName>
        <fullName evidence="3">Pentatricopeptide repeat-containing protein, chloroplastic</fullName>
    </submittedName>
</protein>
<dbReference type="OrthoDB" id="185373at2759"/>
<dbReference type="Gene3D" id="1.25.40.10">
    <property type="entry name" value="Tetratricopeptide repeat domain"/>
    <property type="match status" value="1"/>
</dbReference>
<feature type="compositionally biased region" description="Basic and acidic residues" evidence="1">
    <location>
        <begin position="1168"/>
        <end position="1180"/>
    </location>
</feature>
<keyword evidence="2" id="KW-0732">Signal</keyword>
<dbReference type="CDD" id="cd17039">
    <property type="entry name" value="Ubl_ubiquitin_like"/>
    <property type="match status" value="1"/>
</dbReference>
<organism evidence="3 4">
    <name type="scientific">Symbiodinium microadriaticum</name>
    <name type="common">Dinoflagellate</name>
    <name type="synonym">Zooxanthella microadriatica</name>
    <dbReference type="NCBI Taxonomy" id="2951"/>
    <lineage>
        <taxon>Eukaryota</taxon>
        <taxon>Sar</taxon>
        <taxon>Alveolata</taxon>
        <taxon>Dinophyceae</taxon>
        <taxon>Suessiales</taxon>
        <taxon>Symbiodiniaceae</taxon>
        <taxon>Symbiodinium</taxon>
    </lineage>
</organism>
<accession>A0A1Q9ESG8</accession>
<feature type="region of interest" description="Disordered" evidence="1">
    <location>
        <begin position="1168"/>
        <end position="1195"/>
    </location>
</feature>
<feature type="compositionally biased region" description="Basic and acidic residues" evidence="1">
    <location>
        <begin position="1186"/>
        <end position="1195"/>
    </location>
</feature>
<evidence type="ECO:0000313" key="3">
    <source>
        <dbReference type="EMBL" id="OLQ10375.1"/>
    </source>
</evidence>
<dbReference type="InterPro" id="IPR011990">
    <property type="entry name" value="TPR-like_helical_dom_sf"/>
</dbReference>